<gene>
    <name evidence="2" type="ORF">EB796_002578</name>
</gene>
<feature type="region of interest" description="Disordered" evidence="1">
    <location>
        <begin position="91"/>
        <end position="122"/>
    </location>
</feature>
<proteinExistence type="predicted"/>
<accession>A0A7J7KLJ7</accession>
<feature type="compositionally biased region" description="Polar residues" evidence="1">
    <location>
        <begin position="240"/>
        <end position="254"/>
    </location>
</feature>
<evidence type="ECO:0000256" key="1">
    <source>
        <dbReference type="SAM" id="MobiDB-lite"/>
    </source>
</evidence>
<evidence type="ECO:0000313" key="3">
    <source>
        <dbReference type="Proteomes" id="UP000593567"/>
    </source>
</evidence>
<reference evidence="2" key="1">
    <citation type="submission" date="2020-06" db="EMBL/GenBank/DDBJ databases">
        <title>Draft genome of Bugula neritina, a colonial animal packing powerful symbionts and potential medicines.</title>
        <authorList>
            <person name="Rayko M."/>
        </authorList>
    </citation>
    <scope>NUCLEOTIDE SEQUENCE [LARGE SCALE GENOMIC DNA]</scope>
    <source>
        <strain evidence="2">Kwan_BN1</strain>
    </source>
</reference>
<feature type="compositionally biased region" description="Polar residues" evidence="1">
    <location>
        <begin position="180"/>
        <end position="228"/>
    </location>
</feature>
<dbReference type="Proteomes" id="UP000593567">
    <property type="component" value="Unassembled WGS sequence"/>
</dbReference>
<dbReference type="AlphaFoldDB" id="A0A7J7KLJ7"/>
<feature type="region of interest" description="Disordered" evidence="1">
    <location>
        <begin position="180"/>
        <end position="254"/>
    </location>
</feature>
<protein>
    <submittedName>
        <fullName evidence="2">Uncharacterized protein</fullName>
    </submittedName>
</protein>
<keyword evidence="3" id="KW-1185">Reference proteome</keyword>
<dbReference type="EMBL" id="VXIV02000302">
    <property type="protein sequence ID" value="KAF6039141.1"/>
    <property type="molecule type" value="Genomic_DNA"/>
</dbReference>
<sequence>MILHYLSYSQLVLISQPSCYGCLGVLLKIPHWVGRIVSSCGNRKPILRTNRPLPGLKQMTRLPWKREAKHRRNLEKPVKFSIGEESLSGEITPAESSEVRPSISSPESSNAVTPHEQTTSKQTECILKVASKPMLIAGGSPTSPTVANSPVPVKALVGAFECIGSAKELNRPLTVHVDSFNSDPFTKKASTASISPLQRSQSLKALSSQNKADDNSGGSRNYTTQKQPQLHMKMKRDTLQHSISTTVIRTDNLS</sequence>
<feature type="compositionally biased region" description="Polar residues" evidence="1">
    <location>
        <begin position="102"/>
        <end position="122"/>
    </location>
</feature>
<comment type="caution">
    <text evidence="2">The sequence shown here is derived from an EMBL/GenBank/DDBJ whole genome shotgun (WGS) entry which is preliminary data.</text>
</comment>
<name>A0A7J7KLJ7_BUGNE</name>
<organism evidence="2 3">
    <name type="scientific">Bugula neritina</name>
    <name type="common">Brown bryozoan</name>
    <name type="synonym">Sertularia neritina</name>
    <dbReference type="NCBI Taxonomy" id="10212"/>
    <lineage>
        <taxon>Eukaryota</taxon>
        <taxon>Metazoa</taxon>
        <taxon>Spiralia</taxon>
        <taxon>Lophotrochozoa</taxon>
        <taxon>Bryozoa</taxon>
        <taxon>Gymnolaemata</taxon>
        <taxon>Cheilostomatida</taxon>
        <taxon>Flustrina</taxon>
        <taxon>Buguloidea</taxon>
        <taxon>Bugulidae</taxon>
        <taxon>Bugula</taxon>
    </lineage>
</organism>
<evidence type="ECO:0000313" key="2">
    <source>
        <dbReference type="EMBL" id="KAF6039141.1"/>
    </source>
</evidence>